<evidence type="ECO:0000256" key="1">
    <source>
        <dbReference type="ARBA" id="ARBA00004141"/>
    </source>
</evidence>
<keyword evidence="7" id="KW-0408">Iron</keyword>
<dbReference type="Proteomes" id="UP000641910">
    <property type="component" value="Unassembled WGS sequence"/>
</dbReference>
<feature type="transmembrane region" description="Helical" evidence="12">
    <location>
        <begin position="220"/>
        <end position="240"/>
    </location>
</feature>
<keyword evidence="3 12" id="KW-0812">Transmembrane</keyword>
<comment type="subcellular location">
    <subcellularLocation>
        <location evidence="1">Membrane</location>
        <topology evidence="1">Multi-pass membrane protein</topology>
    </subcellularLocation>
</comment>
<evidence type="ECO:0000256" key="10">
    <source>
        <dbReference type="ARBA" id="ARBA00023157"/>
    </source>
</evidence>
<evidence type="ECO:0000313" key="13">
    <source>
        <dbReference type="EMBL" id="MBH8587432.1"/>
    </source>
</evidence>
<dbReference type="EMBL" id="JAECVU010000001">
    <property type="protein sequence ID" value="MBH8587432.1"/>
    <property type="molecule type" value="Genomic_DNA"/>
</dbReference>
<evidence type="ECO:0000256" key="11">
    <source>
        <dbReference type="ARBA" id="ARBA00023444"/>
    </source>
</evidence>
<sequence length="322" mass="35579">MKQLRALQIFGIITSIGAYFMLAIGAIVSATESGKGCGNTWPFCHGKLIPESLPMETVIEYSHRIVSGVDGLLILILTVWSWMAFKENKRVKVLGFLSLFFVVFQGILGALTVVFEGTFAKNFSLALHFGFSLISFASVILLTVYLFQLSKPGKKNGLMDMRNTLLAKWLWGLAAYTYIVVYTGALVRHSEATMGCGYSFPLCGPTVFPGFSSLAEIHLLHRYFAFLLFFLVLGTLIFILKKHRDRKDLVHGGWLAFLLITLQALSGAIIVWTGGKLMAELLHTTIISAFFAVLSYMCMQIGLPWSKKTHLPDVSTGVGQTS</sequence>
<evidence type="ECO:0000256" key="7">
    <source>
        <dbReference type="ARBA" id="ARBA00023004"/>
    </source>
</evidence>
<evidence type="ECO:0000256" key="12">
    <source>
        <dbReference type="SAM" id="Phobius"/>
    </source>
</evidence>
<dbReference type="RefSeq" id="WP_049719975.1">
    <property type="nucleotide sequence ID" value="NZ_CP036487.1"/>
</dbReference>
<gene>
    <name evidence="13" type="ORF">I8U22_01180</name>
</gene>
<keyword evidence="6" id="KW-0560">Oxidoreductase</keyword>
<feature type="transmembrane region" description="Helical" evidence="12">
    <location>
        <begin position="127"/>
        <end position="148"/>
    </location>
</feature>
<name>A0ABS0QDY0_THEVU</name>
<evidence type="ECO:0000256" key="9">
    <source>
        <dbReference type="ARBA" id="ARBA00023136"/>
    </source>
</evidence>
<evidence type="ECO:0000256" key="6">
    <source>
        <dbReference type="ARBA" id="ARBA00023002"/>
    </source>
</evidence>
<evidence type="ECO:0000256" key="8">
    <source>
        <dbReference type="ARBA" id="ARBA00023133"/>
    </source>
</evidence>
<comment type="caution">
    <text evidence="13">The sequence shown here is derived from an EMBL/GenBank/DDBJ whole genome shotgun (WGS) entry which is preliminary data.</text>
</comment>
<keyword evidence="10" id="KW-1015">Disulfide bond</keyword>
<dbReference type="InterPro" id="IPR003780">
    <property type="entry name" value="COX15/CtaA_fam"/>
</dbReference>
<dbReference type="PANTHER" id="PTHR35457">
    <property type="entry name" value="HEME A SYNTHASE"/>
    <property type="match status" value="1"/>
</dbReference>
<keyword evidence="2" id="KW-1003">Cell membrane</keyword>
<evidence type="ECO:0000256" key="5">
    <source>
        <dbReference type="ARBA" id="ARBA00022989"/>
    </source>
</evidence>
<dbReference type="InterPro" id="IPR050450">
    <property type="entry name" value="COX15/CtaA_HemeA_synthase"/>
</dbReference>
<feature type="transmembrane region" description="Helical" evidence="12">
    <location>
        <begin position="281"/>
        <end position="299"/>
    </location>
</feature>
<keyword evidence="8" id="KW-0350">Heme biosynthesis</keyword>
<feature type="transmembrane region" description="Helical" evidence="12">
    <location>
        <begin position="61"/>
        <end position="82"/>
    </location>
</feature>
<organism evidence="13 14">
    <name type="scientific">Thermoactinomyces vulgaris</name>
    <dbReference type="NCBI Taxonomy" id="2026"/>
    <lineage>
        <taxon>Bacteria</taxon>
        <taxon>Bacillati</taxon>
        <taxon>Bacillota</taxon>
        <taxon>Bacilli</taxon>
        <taxon>Bacillales</taxon>
        <taxon>Thermoactinomycetaceae</taxon>
        <taxon>Thermoactinomyces</taxon>
    </lineage>
</organism>
<comment type="pathway">
    <text evidence="11">Porphyrin-containing compound metabolism.</text>
</comment>
<evidence type="ECO:0000256" key="2">
    <source>
        <dbReference type="ARBA" id="ARBA00022475"/>
    </source>
</evidence>
<keyword evidence="9 12" id="KW-0472">Membrane</keyword>
<proteinExistence type="predicted"/>
<keyword evidence="5 12" id="KW-1133">Transmembrane helix</keyword>
<evidence type="ECO:0000256" key="4">
    <source>
        <dbReference type="ARBA" id="ARBA00022723"/>
    </source>
</evidence>
<feature type="transmembrane region" description="Helical" evidence="12">
    <location>
        <begin position="7"/>
        <end position="28"/>
    </location>
</feature>
<accession>A0ABS0QDY0</accession>
<keyword evidence="4" id="KW-0479">Metal-binding</keyword>
<dbReference type="PANTHER" id="PTHR35457:SF1">
    <property type="entry name" value="HEME A SYNTHASE"/>
    <property type="match status" value="1"/>
</dbReference>
<evidence type="ECO:0000256" key="3">
    <source>
        <dbReference type="ARBA" id="ARBA00022692"/>
    </source>
</evidence>
<protein>
    <submittedName>
        <fullName evidence="13">Heme A synthase</fullName>
    </submittedName>
</protein>
<feature type="transmembrane region" description="Helical" evidence="12">
    <location>
        <begin position="252"/>
        <end position="275"/>
    </location>
</feature>
<evidence type="ECO:0000313" key="14">
    <source>
        <dbReference type="Proteomes" id="UP000641910"/>
    </source>
</evidence>
<keyword evidence="14" id="KW-1185">Reference proteome</keyword>
<feature type="transmembrane region" description="Helical" evidence="12">
    <location>
        <begin position="94"/>
        <end position="115"/>
    </location>
</feature>
<dbReference type="Pfam" id="PF02628">
    <property type="entry name" value="COX15-CtaA"/>
    <property type="match status" value="1"/>
</dbReference>
<feature type="transmembrane region" description="Helical" evidence="12">
    <location>
        <begin position="169"/>
        <end position="187"/>
    </location>
</feature>
<reference evidence="13 14" key="1">
    <citation type="submission" date="2020-12" db="EMBL/GenBank/DDBJ databases">
        <title>WGS of Thermoactinomyces spp.</title>
        <authorList>
            <person name="Cheng K."/>
        </authorList>
    </citation>
    <scope>NUCLEOTIDE SEQUENCE [LARGE SCALE GENOMIC DNA]</scope>
    <source>
        <strain evidence="14">CICC 10650\ACCC 41061</strain>
    </source>
</reference>